<feature type="transmembrane region" description="Helical" evidence="5">
    <location>
        <begin position="47"/>
        <end position="66"/>
    </location>
</feature>
<gene>
    <name evidence="6" type="ORF">THRCLA_01676</name>
</gene>
<dbReference type="InterPro" id="IPR018499">
    <property type="entry name" value="Tetraspanin/Peripherin"/>
</dbReference>
<comment type="subcellular location">
    <subcellularLocation>
        <location evidence="1">Membrane</location>
        <topology evidence="1">Multi-pass membrane protein</topology>
    </subcellularLocation>
</comment>
<keyword evidence="2 5" id="KW-0812">Transmembrane</keyword>
<dbReference type="EMBL" id="JNBS01000361">
    <property type="protein sequence ID" value="OQS06276.1"/>
    <property type="molecule type" value="Genomic_DNA"/>
</dbReference>
<feature type="transmembrane region" description="Helical" evidence="5">
    <location>
        <begin position="12"/>
        <end position="35"/>
    </location>
</feature>
<reference evidence="6 7" key="1">
    <citation type="journal article" date="2014" name="Genome Biol. Evol.">
        <title>The secreted proteins of Achlya hypogyna and Thraustotheca clavata identify the ancestral oomycete secretome and reveal gene acquisitions by horizontal gene transfer.</title>
        <authorList>
            <person name="Misner I."/>
            <person name="Blouin N."/>
            <person name="Leonard G."/>
            <person name="Richards T.A."/>
            <person name="Lane C.E."/>
        </authorList>
    </citation>
    <scope>NUCLEOTIDE SEQUENCE [LARGE SCALE GENOMIC DNA]</scope>
    <source>
        <strain evidence="6 7">ATCC 34112</strain>
    </source>
</reference>
<dbReference type="Proteomes" id="UP000243217">
    <property type="component" value="Unassembled WGS sequence"/>
</dbReference>
<keyword evidence="7" id="KW-1185">Reference proteome</keyword>
<evidence type="ECO:0000256" key="3">
    <source>
        <dbReference type="ARBA" id="ARBA00022989"/>
    </source>
</evidence>
<proteinExistence type="predicted"/>
<evidence type="ECO:0000313" key="6">
    <source>
        <dbReference type="EMBL" id="OQS06276.1"/>
    </source>
</evidence>
<evidence type="ECO:0000256" key="4">
    <source>
        <dbReference type="ARBA" id="ARBA00023136"/>
    </source>
</evidence>
<keyword evidence="3 5" id="KW-1133">Transmembrane helix</keyword>
<keyword evidence="4 5" id="KW-0472">Membrane</keyword>
<evidence type="ECO:0000313" key="7">
    <source>
        <dbReference type="Proteomes" id="UP000243217"/>
    </source>
</evidence>
<comment type="caution">
    <text evidence="6">The sequence shown here is derived from an EMBL/GenBank/DDBJ whole genome shotgun (WGS) entry which is preliminary data.</text>
</comment>
<dbReference type="AlphaFoldDB" id="A0A1W0A7L6"/>
<dbReference type="GO" id="GO:0016020">
    <property type="term" value="C:membrane"/>
    <property type="evidence" value="ECO:0007669"/>
    <property type="project" value="UniProtKB-SubCell"/>
</dbReference>
<name>A0A1W0A7L6_9STRA</name>
<sequence length="216" mass="24593">MRCRECLEETCTGAALFLFNGIDLACGLTLVAYGAYLGLNHFAPTWLFGPFLGLGGVLVCTALLSWCGSACRSCTSLLFVSSCLLTIVAMLELVMAIVILTQGDTITQFLREHQKELKITDEELQTLIAHRFIPAYVLFGLFTMEILRFCCSSWLRRSRHENKYAYRNLRSLKEFEDNLVQTKKEREVSAKYQELKNKYRNKYTSQDEQANSLLLA</sequence>
<organism evidence="6 7">
    <name type="scientific">Thraustotheca clavata</name>
    <dbReference type="NCBI Taxonomy" id="74557"/>
    <lineage>
        <taxon>Eukaryota</taxon>
        <taxon>Sar</taxon>
        <taxon>Stramenopiles</taxon>
        <taxon>Oomycota</taxon>
        <taxon>Saprolegniomycetes</taxon>
        <taxon>Saprolegniales</taxon>
        <taxon>Achlyaceae</taxon>
        <taxon>Thraustotheca</taxon>
    </lineage>
</organism>
<dbReference type="Pfam" id="PF00335">
    <property type="entry name" value="Tetraspanin"/>
    <property type="match status" value="1"/>
</dbReference>
<evidence type="ECO:0000256" key="2">
    <source>
        <dbReference type="ARBA" id="ARBA00022692"/>
    </source>
</evidence>
<dbReference type="OrthoDB" id="155535at2759"/>
<evidence type="ECO:0000256" key="1">
    <source>
        <dbReference type="ARBA" id="ARBA00004141"/>
    </source>
</evidence>
<protein>
    <submittedName>
        <fullName evidence="6">Uncharacterized protein</fullName>
    </submittedName>
</protein>
<evidence type="ECO:0000256" key="5">
    <source>
        <dbReference type="SAM" id="Phobius"/>
    </source>
</evidence>
<accession>A0A1W0A7L6</accession>
<feature type="transmembrane region" description="Helical" evidence="5">
    <location>
        <begin position="78"/>
        <end position="100"/>
    </location>
</feature>
<feature type="transmembrane region" description="Helical" evidence="5">
    <location>
        <begin position="133"/>
        <end position="155"/>
    </location>
</feature>